<dbReference type="Gene3D" id="3.50.50.60">
    <property type="entry name" value="FAD/NAD(P)-binding domain"/>
    <property type="match status" value="2"/>
</dbReference>
<name>F2L1P5_THEU7</name>
<evidence type="ECO:0000256" key="1">
    <source>
        <dbReference type="ARBA" id="ARBA00037217"/>
    </source>
</evidence>
<dbReference type="PANTHER" id="PTHR10668">
    <property type="entry name" value="PHYTOENE DEHYDROGENASE"/>
    <property type="match status" value="1"/>
</dbReference>
<proteinExistence type="predicted"/>
<dbReference type="GO" id="GO:0016491">
    <property type="term" value="F:oxidoreductase activity"/>
    <property type="evidence" value="ECO:0007669"/>
    <property type="project" value="InterPro"/>
</dbReference>
<evidence type="ECO:0000313" key="5">
    <source>
        <dbReference type="EMBL" id="AEA12901.1"/>
    </source>
</evidence>
<accession>F2L1P5</accession>
<evidence type="ECO:0000256" key="2">
    <source>
        <dbReference type="ARBA" id="ARBA00038825"/>
    </source>
</evidence>
<organism evidence="5 6">
    <name type="scientific">Thermoproteus uzoniensis (strain 768-20)</name>
    <dbReference type="NCBI Taxonomy" id="999630"/>
    <lineage>
        <taxon>Archaea</taxon>
        <taxon>Thermoproteota</taxon>
        <taxon>Thermoprotei</taxon>
        <taxon>Thermoproteales</taxon>
        <taxon>Thermoproteaceae</taxon>
        <taxon>Thermoproteus</taxon>
    </lineage>
</organism>
<dbReference type="PANTHER" id="PTHR10668:SF103">
    <property type="entry name" value="PYRIDINE NUCLEOTIDE-DISULFIDE OXIDOREDUCTASE DOMAIN-CONTAINING PROTEIN 2"/>
    <property type="match status" value="1"/>
</dbReference>
<dbReference type="STRING" id="999630.TUZN_1428"/>
<dbReference type="InterPro" id="IPR036188">
    <property type="entry name" value="FAD/NAD-bd_sf"/>
</dbReference>
<dbReference type="AlphaFoldDB" id="F2L1P5"/>
<keyword evidence="6" id="KW-1185">Reference proteome</keyword>
<dbReference type="Pfam" id="PF01593">
    <property type="entry name" value="Amino_oxidase"/>
    <property type="match status" value="1"/>
</dbReference>
<dbReference type="eggNOG" id="arCOG01521">
    <property type="taxonomic scope" value="Archaea"/>
</dbReference>
<comment type="subunit">
    <text evidence="2">Interacts with COX5B; this interaction may contribute to localize PYROXD2 to the inner face of the inner mitochondrial membrane.</text>
</comment>
<dbReference type="GeneID" id="10360954"/>
<protein>
    <recommendedName>
        <fullName evidence="3">Pyridine nucleotide-disulfide oxidoreductase domain-containing protein 2</fullName>
    </recommendedName>
</protein>
<evidence type="ECO:0000259" key="4">
    <source>
        <dbReference type="Pfam" id="PF01593"/>
    </source>
</evidence>
<dbReference type="RefSeq" id="WP_013680236.1">
    <property type="nucleotide sequence ID" value="NC_015315.1"/>
</dbReference>
<dbReference type="InterPro" id="IPR002937">
    <property type="entry name" value="Amino_oxidase"/>
</dbReference>
<gene>
    <name evidence="5" type="ordered locus">TUZN_1428</name>
</gene>
<dbReference type="SUPFAM" id="SSF51905">
    <property type="entry name" value="FAD/NAD(P)-binding domain"/>
    <property type="match status" value="1"/>
</dbReference>
<comment type="function">
    <text evidence="1">Probable oxidoreductase that may play a role as regulator of mitochondrial function.</text>
</comment>
<evidence type="ECO:0000256" key="3">
    <source>
        <dbReference type="ARBA" id="ARBA00040298"/>
    </source>
</evidence>
<evidence type="ECO:0000313" key="6">
    <source>
        <dbReference type="Proteomes" id="UP000008138"/>
    </source>
</evidence>
<feature type="domain" description="Amine oxidase" evidence="4">
    <location>
        <begin position="13"/>
        <end position="259"/>
    </location>
</feature>
<dbReference type="OrthoDB" id="11867at2157"/>
<dbReference type="KEGG" id="tuz:TUZN_1428"/>
<dbReference type="HOGENOM" id="CLU_651528_0_0_2"/>
<reference key="2">
    <citation type="submission" date="2011-03" db="EMBL/GenBank/DDBJ databases">
        <title>Complete genome sequence of the thermoacidophilic crenarchaeon Thermoproteus uzoniensis 768-20.</title>
        <authorList>
            <person name="Mardanov A.V."/>
            <person name="Gumerov V.M."/>
            <person name="Beletsky A.V."/>
            <person name="Prokofeva M.I."/>
            <person name="Bonch-Osmolovskaya E.A."/>
            <person name="Ravin N.V."/>
            <person name="Skryabin K.G."/>
        </authorList>
    </citation>
    <scope>NUCLEOTIDE SEQUENCE</scope>
    <source>
        <strain>768-20</strain>
    </source>
</reference>
<reference evidence="5 6" key="1">
    <citation type="journal article" date="2011" name="J. Bacteriol.">
        <title>Complete genome sequence of the thermoacidophilic crenarchaeon Thermoproteus uzoniensis 768-20.</title>
        <authorList>
            <person name="Mardanov A.V."/>
            <person name="Gumerov V.M."/>
            <person name="Beletsky A.V."/>
            <person name="Prokofeva M.I."/>
            <person name="Bonch-Osmolovskaya E.A."/>
            <person name="Ravin N.V."/>
            <person name="Skryabin K.G."/>
        </authorList>
    </citation>
    <scope>NUCLEOTIDE SEQUENCE [LARGE SCALE GENOMIC DNA]</scope>
    <source>
        <strain evidence="5 6">768-20</strain>
    </source>
</reference>
<dbReference type="PRINTS" id="PR00419">
    <property type="entry name" value="ADXRDTASE"/>
</dbReference>
<dbReference type="Proteomes" id="UP000008138">
    <property type="component" value="Chromosome"/>
</dbReference>
<sequence>MVDVVVIGAGHNGLVASALLARSGLDVVVFDKLSWPGGMAGYHVLGGAEVGVGAYVVGVMPREVLDRLGVDLEVEVPDPVAVYELDGQYVKWWRNPGKRVEEFRQWGLGDEIAAFWEKLTALNRAARRYFFGGPPSEEALAEDPEAAELVKKTARDVMSQYLPEEFWPMFLYRHLWDEPAFLLAYFNPPEGWGRPVWRGERGIQALSKALYRTALESGAEVVLGVGVRKIVVERGAVKGVELDTGKLVEARAVLSTASPIHTLLELVEGIDEGVARRLRDAAATAGPYRLNVVLSEPVKLRRGLAPYRDSIFQLPMGEMLVDGDRLSVVGEPDIGRLESYVENLGKVKAFEVWTPADYQSTFNAAGAYVNHLPMAREFLFSCRPVCGWGYRTPIRGLYLGGAGTWPGGQITGVPGVNAAEAVLRDLSRRP</sequence>
<dbReference type="EMBL" id="CP002590">
    <property type="protein sequence ID" value="AEA12901.1"/>
    <property type="molecule type" value="Genomic_DNA"/>
</dbReference>